<sequence>MKGTSLRCSDVGCDSCTCSPRCITHVQKHRLWPNPYDHQDAEIVRLSALPTPSGSLRNALFSHHVLFPKAIEMMSRVFKSVSPVNNVEILSLCL</sequence>
<accession>A0A5B7I5B4</accession>
<protein>
    <submittedName>
        <fullName evidence="1">Uncharacterized protein</fullName>
    </submittedName>
</protein>
<keyword evidence="2" id="KW-1185">Reference proteome</keyword>
<reference evidence="1 2" key="1">
    <citation type="submission" date="2019-05" db="EMBL/GenBank/DDBJ databases">
        <title>Another draft genome of Portunus trituberculatus and its Hox gene families provides insights of decapod evolution.</title>
        <authorList>
            <person name="Jeong J.-H."/>
            <person name="Song I."/>
            <person name="Kim S."/>
            <person name="Choi T."/>
            <person name="Kim D."/>
            <person name="Ryu S."/>
            <person name="Kim W."/>
        </authorList>
    </citation>
    <scope>NUCLEOTIDE SEQUENCE [LARGE SCALE GENOMIC DNA]</scope>
    <source>
        <tissue evidence="1">Muscle</tissue>
    </source>
</reference>
<dbReference type="EMBL" id="VSRR010051993">
    <property type="protein sequence ID" value="MPC79750.1"/>
    <property type="molecule type" value="Genomic_DNA"/>
</dbReference>
<organism evidence="1 2">
    <name type="scientific">Portunus trituberculatus</name>
    <name type="common">Swimming crab</name>
    <name type="synonym">Neptunus trituberculatus</name>
    <dbReference type="NCBI Taxonomy" id="210409"/>
    <lineage>
        <taxon>Eukaryota</taxon>
        <taxon>Metazoa</taxon>
        <taxon>Ecdysozoa</taxon>
        <taxon>Arthropoda</taxon>
        <taxon>Crustacea</taxon>
        <taxon>Multicrustacea</taxon>
        <taxon>Malacostraca</taxon>
        <taxon>Eumalacostraca</taxon>
        <taxon>Eucarida</taxon>
        <taxon>Decapoda</taxon>
        <taxon>Pleocyemata</taxon>
        <taxon>Brachyura</taxon>
        <taxon>Eubrachyura</taxon>
        <taxon>Portunoidea</taxon>
        <taxon>Portunidae</taxon>
        <taxon>Portuninae</taxon>
        <taxon>Portunus</taxon>
    </lineage>
</organism>
<dbReference type="AlphaFoldDB" id="A0A5B7I5B4"/>
<proteinExistence type="predicted"/>
<name>A0A5B7I5B4_PORTR</name>
<gene>
    <name evidence="1" type="ORF">E2C01_074294</name>
</gene>
<comment type="caution">
    <text evidence="1">The sequence shown here is derived from an EMBL/GenBank/DDBJ whole genome shotgun (WGS) entry which is preliminary data.</text>
</comment>
<evidence type="ECO:0000313" key="1">
    <source>
        <dbReference type="EMBL" id="MPC79750.1"/>
    </source>
</evidence>
<evidence type="ECO:0000313" key="2">
    <source>
        <dbReference type="Proteomes" id="UP000324222"/>
    </source>
</evidence>
<dbReference type="Proteomes" id="UP000324222">
    <property type="component" value="Unassembled WGS sequence"/>
</dbReference>